<proteinExistence type="predicted"/>
<feature type="compositionally biased region" description="Basic residues" evidence="1">
    <location>
        <begin position="27"/>
        <end position="39"/>
    </location>
</feature>
<comment type="caution">
    <text evidence="2">The sequence shown here is derived from an EMBL/GenBank/DDBJ whole genome shotgun (WGS) entry which is preliminary data.</text>
</comment>
<evidence type="ECO:0000313" key="2">
    <source>
        <dbReference type="EMBL" id="GFS67081.1"/>
    </source>
</evidence>
<feature type="region of interest" description="Disordered" evidence="1">
    <location>
        <begin position="18"/>
        <end position="40"/>
    </location>
</feature>
<keyword evidence="3" id="KW-1185">Reference proteome</keyword>
<reference evidence="2" key="1">
    <citation type="submission" date="2020-08" db="EMBL/GenBank/DDBJ databases">
        <title>Multicomponent nature underlies the extraordinary mechanical properties of spider dragline silk.</title>
        <authorList>
            <person name="Kono N."/>
            <person name="Nakamura H."/>
            <person name="Mori M."/>
            <person name="Yoshida Y."/>
            <person name="Ohtoshi R."/>
            <person name="Malay A.D."/>
            <person name="Moran D.A.P."/>
            <person name="Tomita M."/>
            <person name="Numata K."/>
            <person name="Arakawa K."/>
        </authorList>
    </citation>
    <scope>NUCLEOTIDE SEQUENCE</scope>
</reference>
<sequence length="163" mass="18068">MNTKSTGRTEIVLFSGTLSKSGGNQKKNIKRKQKKKAKSKHEEEVGKAFIYFVPLSLVRSLIFSSRSPNCRAFSATLYRGLDWLVGREGKLAWFFGGRRQRPSAEGLGNDLNGTSSHKLGTSPSENLFINRCSGFDSFSSIQSLAHVPNRGTCLNENYRSSTL</sequence>
<protein>
    <submittedName>
        <fullName evidence="2">Uncharacterized protein</fullName>
    </submittedName>
</protein>
<dbReference type="AlphaFoldDB" id="A0A8X6IZL6"/>
<evidence type="ECO:0000256" key="1">
    <source>
        <dbReference type="SAM" id="MobiDB-lite"/>
    </source>
</evidence>
<name>A0A8X6IZL6_NEPPI</name>
<evidence type="ECO:0000313" key="3">
    <source>
        <dbReference type="Proteomes" id="UP000887013"/>
    </source>
</evidence>
<organism evidence="2 3">
    <name type="scientific">Nephila pilipes</name>
    <name type="common">Giant wood spider</name>
    <name type="synonym">Nephila maculata</name>
    <dbReference type="NCBI Taxonomy" id="299642"/>
    <lineage>
        <taxon>Eukaryota</taxon>
        <taxon>Metazoa</taxon>
        <taxon>Ecdysozoa</taxon>
        <taxon>Arthropoda</taxon>
        <taxon>Chelicerata</taxon>
        <taxon>Arachnida</taxon>
        <taxon>Araneae</taxon>
        <taxon>Araneomorphae</taxon>
        <taxon>Entelegynae</taxon>
        <taxon>Araneoidea</taxon>
        <taxon>Nephilidae</taxon>
        <taxon>Nephila</taxon>
    </lineage>
</organism>
<dbReference type="Proteomes" id="UP000887013">
    <property type="component" value="Unassembled WGS sequence"/>
</dbReference>
<gene>
    <name evidence="2" type="ORF">NPIL_698291</name>
</gene>
<dbReference type="EMBL" id="BMAW01000036">
    <property type="protein sequence ID" value="GFS67081.1"/>
    <property type="molecule type" value="Genomic_DNA"/>
</dbReference>
<accession>A0A8X6IZL6</accession>